<dbReference type="Proteomes" id="UP000177140">
    <property type="component" value="Unassembled WGS sequence"/>
</dbReference>
<dbReference type="AlphaFoldDB" id="A0A1G2QNS1"/>
<proteinExistence type="predicted"/>
<dbReference type="EMBL" id="MHTM01000034">
    <property type="protein sequence ID" value="OHA61561.1"/>
    <property type="molecule type" value="Genomic_DNA"/>
</dbReference>
<evidence type="ECO:0000313" key="2">
    <source>
        <dbReference type="Proteomes" id="UP000177140"/>
    </source>
</evidence>
<name>A0A1G2QNS1_9BACT</name>
<accession>A0A1G2QNS1</accession>
<reference evidence="1 2" key="1">
    <citation type="journal article" date="2016" name="Nat. Commun.">
        <title>Thousands of microbial genomes shed light on interconnected biogeochemical processes in an aquifer system.</title>
        <authorList>
            <person name="Anantharaman K."/>
            <person name="Brown C.T."/>
            <person name="Hug L.A."/>
            <person name="Sharon I."/>
            <person name="Castelle C.J."/>
            <person name="Probst A.J."/>
            <person name="Thomas B.C."/>
            <person name="Singh A."/>
            <person name="Wilkins M.J."/>
            <person name="Karaoz U."/>
            <person name="Brodie E.L."/>
            <person name="Williams K.H."/>
            <person name="Hubbard S.S."/>
            <person name="Banfield J.F."/>
        </authorList>
    </citation>
    <scope>NUCLEOTIDE SEQUENCE [LARGE SCALE GENOMIC DNA]</scope>
</reference>
<comment type="caution">
    <text evidence="1">The sequence shown here is derived from an EMBL/GenBank/DDBJ whole genome shotgun (WGS) entry which is preliminary data.</text>
</comment>
<gene>
    <name evidence="1" type="ORF">A2556_00300</name>
</gene>
<evidence type="ECO:0000313" key="1">
    <source>
        <dbReference type="EMBL" id="OHA61561.1"/>
    </source>
</evidence>
<organism evidence="1 2">
    <name type="scientific">Candidatus Vogelbacteria bacterium RIFOXYD2_FULL_44_9</name>
    <dbReference type="NCBI Taxonomy" id="1802441"/>
    <lineage>
        <taxon>Bacteria</taxon>
        <taxon>Candidatus Vogeliibacteriota</taxon>
    </lineage>
</organism>
<protein>
    <submittedName>
        <fullName evidence="1">Uncharacterized protein</fullName>
    </submittedName>
</protein>
<sequence>MIKLAKMKKKELQVFFAVTMTSIYRVVAHGKTKYQPYPYAKKIGLRGESQLPLGTVIDDGMMIAVAKHLQSYIPEGHSMVSCQTSYVRNLADVNTMWWKTGTSPIVALFLKKREALDCFEQTDLVPCDPRWLDQTKAVIAAIGDDHPTFTVCRFPGLGLPVAI</sequence>